<dbReference type="InterPro" id="IPR002182">
    <property type="entry name" value="NB-ARC"/>
</dbReference>
<dbReference type="Pfam" id="PF14223">
    <property type="entry name" value="Retrotran_gag_2"/>
    <property type="match status" value="1"/>
</dbReference>
<dbReference type="InterPro" id="IPR058192">
    <property type="entry name" value="WHD_ROQ1-like"/>
</dbReference>
<evidence type="ECO:0000256" key="1">
    <source>
        <dbReference type="ARBA" id="ARBA00022614"/>
    </source>
</evidence>
<organism evidence="6 7">
    <name type="scientific">Centaurea solstitialis</name>
    <name type="common">yellow star-thistle</name>
    <dbReference type="NCBI Taxonomy" id="347529"/>
    <lineage>
        <taxon>Eukaryota</taxon>
        <taxon>Viridiplantae</taxon>
        <taxon>Streptophyta</taxon>
        <taxon>Embryophyta</taxon>
        <taxon>Tracheophyta</taxon>
        <taxon>Spermatophyta</taxon>
        <taxon>Magnoliopsida</taxon>
        <taxon>eudicotyledons</taxon>
        <taxon>Gunneridae</taxon>
        <taxon>Pentapetalae</taxon>
        <taxon>asterids</taxon>
        <taxon>campanulids</taxon>
        <taxon>Asterales</taxon>
        <taxon>Asteraceae</taxon>
        <taxon>Carduoideae</taxon>
        <taxon>Cardueae</taxon>
        <taxon>Centaureinae</taxon>
        <taxon>Centaurea</taxon>
    </lineage>
</organism>
<comment type="caution">
    <text evidence="6">The sequence shown here is derived from an EMBL/GenBank/DDBJ whole genome shotgun (WGS) entry which is preliminary data.</text>
</comment>
<dbReference type="InterPro" id="IPR036390">
    <property type="entry name" value="WH_DNA-bd_sf"/>
</dbReference>
<dbReference type="PANTHER" id="PTHR11017:SF271">
    <property type="entry name" value="DISEASE RESISTANCE PROTEIN (TIR-NBS-LRR CLASS) FAMILY"/>
    <property type="match status" value="1"/>
</dbReference>
<dbReference type="GO" id="GO:0006952">
    <property type="term" value="P:defense response"/>
    <property type="evidence" value="ECO:0007669"/>
    <property type="project" value="InterPro"/>
</dbReference>
<protein>
    <recommendedName>
        <fullName evidence="8">NB-ARC domain-containing protein</fullName>
    </recommendedName>
</protein>
<dbReference type="InterPro" id="IPR044974">
    <property type="entry name" value="Disease_R_plants"/>
</dbReference>
<accession>A0AA38T5D2</accession>
<dbReference type="GO" id="GO:0043531">
    <property type="term" value="F:ADP binding"/>
    <property type="evidence" value="ECO:0007669"/>
    <property type="project" value="InterPro"/>
</dbReference>
<feature type="domain" description="Disease resistance protein Roq1-like winged-helix" evidence="5">
    <location>
        <begin position="161"/>
        <end position="228"/>
    </location>
</feature>
<keyword evidence="1" id="KW-0433">Leucine-rich repeat</keyword>
<dbReference type="InterPro" id="IPR042197">
    <property type="entry name" value="Apaf_helical"/>
</dbReference>
<dbReference type="PRINTS" id="PR00364">
    <property type="entry name" value="DISEASERSIST"/>
</dbReference>
<evidence type="ECO:0000259" key="4">
    <source>
        <dbReference type="Pfam" id="PF00931"/>
    </source>
</evidence>
<dbReference type="Proteomes" id="UP001172457">
    <property type="component" value="Chromosome 4"/>
</dbReference>
<proteinExistence type="predicted"/>
<dbReference type="SUPFAM" id="SSF52540">
    <property type="entry name" value="P-loop containing nucleoside triphosphate hydrolases"/>
    <property type="match status" value="1"/>
</dbReference>
<evidence type="ECO:0000259" key="5">
    <source>
        <dbReference type="Pfam" id="PF23282"/>
    </source>
</evidence>
<feature type="domain" description="NB-ARC" evidence="4">
    <location>
        <begin position="16"/>
        <end position="88"/>
    </location>
</feature>
<keyword evidence="7" id="KW-1185">Reference proteome</keyword>
<dbReference type="InterPro" id="IPR027417">
    <property type="entry name" value="P-loop_NTPase"/>
</dbReference>
<dbReference type="Gene3D" id="3.40.50.300">
    <property type="entry name" value="P-loop containing nucleotide triphosphate hydrolases"/>
    <property type="match status" value="1"/>
</dbReference>
<evidence type="ECO:0000256" key="2">
    <source>
        <dbReference type="ARBA" id="ARBA00022737"/>
    </source>
</evidence>
<dbReference type="EMBL" id="JARYMX010000004">
    <property type="protein sequence ID" value="KAJ9554653.1"/>
    <property type="molecule type" value="Genomic_DNA"/>
</dbReference>
<gene>
    <name evidence="6" type="ORF">OSB04_018698</name>
</gene>
<evidence type="ECO:0008006" key="8">
    <source>
        <dbReference type="Google" id="ProtNLM"/>
    </source>
</evidence>
<dbReference type="Pfam" id="PF00931">
    <property type="entry name" value="NB-ARC"/>
    <property type="match status" value="1"/>
</dbReference>
<evidence type="ECO:0000313" key="7">
    <source>
        <dbReference type="Proteomes" id="UP001172457"/>
    </source>
</evidence>
<dbReference type="PANTHER" id="PTHR11017">
    <property type="entry name" value="LEUCINE-RICH REPEAT-CONTAINING PROTEIN"/>
    <property type="match status" value="1"/>
</dbReference>
<reference evidence="6" key="1">
    <citation type="submission" date="2023-03" db="EMBL/GenBank/DDBJ databases">
        <title>Chromosome-scale reference genome and RAD-based genetic map of yellow starthistle (Centaurea solstitialis) reveal putative structural variation and QTLs associated with invader traits.</title>
        <authorList>
            <person name="Reatini B."/>
            <person name="Cang F.A."/>
            <person name="Jiang Q."/>
            <person name="Mckibben M.T.W."/>
            <person name="Barker M.S."/>
            <person name="Rieseberg L.H."/>
            <person name="Dlugosch K.M."/>
        </authorList>
    </citation>
    <scope>NUCLEOTIDE SEQUENCE</scope>
    <source>
        <strain evidence="6">CAN-66</strain>
        <tissue evidence="6">Leaf</tissue>
    </source>
</reference>
<dbReference type="Gene3D" id="1.10.8.430">
    <property type="entry name" value="Helical domain of apoptotic protease-activating factors"/>
    <property type="match status" value="1"/>
</dbReference>
<feature type="region of interest" description="Disordered" evidence="3">
    <location>
        <begin position="512"/>
        <end position="546"/>
    </location>
</feature>
<dbReference type="SUPFAM" id="SSF46785">
    <property type="entry name" value="Winged helix' DNA-binding domain"/>
    <property type="match status" value="1"/>
</dbReference>
<evidence type="ECO:0000256" key="3">
    <source>
        <dbReference type="SAM" id="MobiDB-lite"/>
    </source>
</evidence>
<keyword evidence="2" id="KW-0677">Repeat</keyword>
<feature type="compositionally biased region" description="Low complexity" evidence="3">
    <location>
        <begin position="522"/>
        <end position="534"/>
    </location>
</feature>
<dbReference type="Pfam" id="PF23282">
    <property type="entry name" value="WHD_ROQ1"/>
    <property type="match status" value="1"/>
</dbReference>
<name>A0AA38T5D2_9ASTR</name>
<dbReference type="AlphaFoldDB" id="A0AA38T5D2"/>
<sequence length="546" mass="62243">MEVNRVDEGRRFIKSRFFRKKVLIVLDDIGHLDQVKALAGSHDWFGDGSRIIITTRDNNLLDARIVNVVYDVCLLSEDEAIKLFHKHAPRHGMPVEEYEMLSKEVVSYAGGLPLALKVLGSFLRDKDTSEWKSALARLREIPNSEVVEKLKISYDGLGPIEKELFLDIACFFRGKKKDEAMGIFDACGFHPIIGMKVLIQKSLITVSEEGTFEMHDLIEEMGHYIVRGENPKNPEKHSRIWQTEDILNIIAVDSMKENDIIEALNITFSEGECPPSLPKVLANMKELRWIWFYRYKATSFPRDFQPMNLCYLGLERCSLEQLWKGYKDFGQYTSWVELFKIYCRAHDVIHHIIPAEATPSEPAADKGKDKADDPALQKRLDSIVLQWIYGTISKDLLITILKPNSTAAQAWKALENIFIDSKLSRALYLENKFNNVRLESFSNVSAYCQELKILSDQLTNVDAPVSNDRLVLQLINGLGDRYESLATMLQQSTPLPDFYTARSKLILEETRKNQSSKISTDAEAALNTQTTAATTDRRHLPPPIDQ</sequence>
<evidence type="ECO:0000313" key="6">
    <source>
        <dbReference type="EMBL" id="KAJ9554653.1"/>
    </source>
</evidence>